<dbReference type="InterPro" id="IPR013786">
    <property type="entry name" value="AcylCoA_DH/ox_N"/>
</dbReference>
<dbReference type="Gene3D" id="2.40.110.10">
    <property type="entry name" value="Butyryl-CoA Dehydrogenase, subunit A, domain 2"/>
    <property type="match status" value="1"/>
</dbReference>
<dbReference type="Proteomes" id="UP001556631">
    <property type="component" value="Unassembled WGS sequence"/>
</dbReference>
<dbReference type="PANTHER" id="PTHR43884:SF12">
    <property type="entry name" value="ISOVALERYL-COA DEHYDROGENASE, MITOCHONDRIAL-RELATED"/>
    <property type="match status" value="1"/>
</dbReference>
<feature type="domain" description="Acyl-CoA dehydrogenase/oxidase C-terminal" evidence="6">
    <location>
        <begin position="229"/>
        <end position="377"/>
    </location>
</feature>
<comment type="similarity">
    <text evidence="2 5">Belongs to the acyl-CoA dehydrogenase family.</text>
</comment>
<dbReference type="PANTHER" id="PTHR43884">
    <property type="entry name" value="ACYL-COA DEHYDROGENASE"/>
    <property type="match status" value="1"/>
</dbReference>
<dbReference type="InterPro" id="IPR006091">
    <property type="entry name" value="Acyl-CoA_Oxase/DH_mid-dom"/>
</dbReference>
<comment type="cofactor">
    <cofactor evidence="1 5">
        <name>FAD</name>
        <dbReference type="ChEBI" id="CHEBI:57692"/>
    </cofactor>
</comment>
<dbReference type="InterPro" id="IPR036250">
    <property type="entry name" value="AcylCo_DH-like_C"/>
</dbReference>
<dbReference type="SUPFAM" id="SSF56645">
    <property type="entry name" value="Acyl-CoA dehydrogenase NM domain-like"/>
    <property type="match status" value="1"/>
</dbReference>
<dbReference type="InterPro" id="IPR006089">
    <property type="entry name" value="Acyl-CoA_DH_CS"/>
</dbReference>
<dbReference type="InterPro" id="IPR037069">
    <property type="entry name" value="AcylCoA_DH/ox_N_sf"/>
</dbReference>
<protein>
    <submittedName>
        <fullName evidence="9">Acyl-CoA dehydrogenase family protein</fullName>
    </submittedName>
</protein>
<keyword evidence="5" id="KW-0560">Oxidoreductase</keyword>
<evidence type="ECO:0000259" key="7">
    <source>
        <dbReference type="Pfam" id="PF02770"/>
    </source>
</evidence>
<accession>A0ABV3SWE5</accession>
<dbReference type="RefSeq" id="WP_367992478.1">
    <property type="nucleotide sequence ID" value="NZ_JBFPJR010000008.1"/>
</dbReference>
<evidence type="ECO:0000256" key="4">
    <source>
        <dbReference type="ARBA" id="ARBA00022827"/>
    </source>
</evidence>
<evidence type="ECO:0000313" key="10">
    <source>
        <dbReference type="Proteomes" id="UP001556631"/>
    </source>
</evidence>
<evidence type="ECO:0000259" key="6">
    <source>
        <dbReference type="Pfam" id="PF00441"/>
    </source>
</evidence>
<feature type="domain" description="Acyl-CoA dehydrogenase/oxidase N-terminal" evidence="8">
    <location>
        <begin position="10"/>
        <end position="120"/>
    </location>
</feature>
<dbReference type="PROSITE" id="PS00072">
    <property type="entry name" value="ACYL_COA_DH_1"/>
    <property type="match status" value="1"/>
</dbReference>
<keyword evidence="4 5" id="KW-0274">FAD</keyword>
<dbReference type="InterPro" id="IPR009100">
    <property type="entry name" value="AcylCoA_DH/oxidase_NM_dom_sf"/>
</dbReference>
<dbReference type="Pfam" id="PF02771">
    <property type="entry name" value="Acyl-CoA_dh_N"/>
    <property type="match status" value="1"/>
</dbReference>
<proteinExistence type="inferred from homology"/>
<feature type="domain" description="Acyl-CoA oxidase/dehydrogenase middle" evidence="7">
    <location>
        <begin position="124"/>
        <end position="217"/>
    </location>
</feature>
<evidence type="ECO:0000259" key="8">
    <source>
        <dbReference type="Pfam" id="PF02771"/>
    </source>
</evidence>
<evidence type="ECO:0000256" key="1">
    <source>
        <dbReference type="ARBA" id="ARBA00001974"/>
    </source>
</evidence>
<dbReference type="SUPFAM" id="SSF47203">
    <property type="entry name" value="Acyl-CoA dehydrogenase C-terminal domain-like"/>
    <property type="match status" value="1"/>
</dbReference>
<dbReference type="PROSITE" id="PS00073">
    <property type="entry name" value="ACYL_COA_DH_2"/>
    <property type="match status" value="1"/>
</dbReference>
<evidence type="ECO:0000256" key="3">
    <source>
        <dbReference type="ARBA" id="ARBA00022630"/>
    </source>
</evidence>
<dbReference type="InterPro" id="IPR046373">
    <property type="entry name" value="Acyl-CoA_Oxase/DH_mid-dom_sf"/>
</dbReference>
<evidence type="ECO:0000256" key="2">
    <source>
        <dbReference type="ARBA" id="ARBA00009347"/>
    </source>
</evidence>
<dbReference type="InterPro" id="IPR009075">
    <property type="entry name" value="AcylCo_DH/oxidase_C"/>
</dbReference>
<gene>
    <name evidence="9" type="ORF">AB3X52_06520</name>
</gene>
<dbReference type="PIRSF" id="PIRSF016578">
    <property type="entry name" value="HsaA"/>
    <property type="match status" value="1"/>
</dbReference>
<dbReference type="EMBL" id="JBFPJR010000008">
    <property type="protein sequence ID" value="MEX0427266.1"/>
    <property type="molecule type" value="Genomic_DNA"/>
</dbReference>
<evidence type="ECO:0000256" key="5">
    <source>
        <dbReference type="RuleBase" id="RU362125"/>
    </source>
</evidence>
<reference evidence="9 10" key="1">
    <citation type="submission" date="2024-07" db="EMBL/GenBank/DDBJ databases">
        <authorList>
            <person name="Lee S."/>
            <person name="Kang M."/>
        </authorList>
    </citation>
    <scope>NUCLEOTIDE SEQUENCE [LARGE SCALE GENOMIC DNA]</scope>
    <source>
        <strain evidence="9 10">DS6</strain>
    </source>
</reference>
<name>A0ABV3SWE5_9ACTN</name>
<evidence type="ECO:0000313" key="9">
    <source>
        <dbReference type="EMBL" id="MEX0427266.1"/>
    </source>
</evidence>
<dbReference type="Gene3D" id="1.20.140.10">
    <property type="entry name" value="Butyryl-CoA Dehydrogenase, subunit A, domain 3"/>
    <property type="match status" value="1"/>
</dbReference>
<dbReference type="Pfam" id="PF02770">
    <property type="entry name" value="Acyl-CoA_dh_M"/>
    <property type="match status" value="1"/>
</dbReference>
<comment type="caution">
    <text evidence="9">The sequence shown here is derived from an EMBL/GenBank/DDBJ whole genome shotgun (WGS) entry which is preliminary data.</text>
</comment>
<keyword evidence="10" id="KW-1185">Reference proteome</keyword>
<organism evidence="9 10">
    <name type="scientific">Nocardioides eburneus</name>
    <dbReference type="NCBI Taxonomy" id="3231482"/>
    <lineage>
        <taxon>Bacteria</taxon>
        <taxon>Bacillati</taxon>
        <taxon>Actinomycetota</taxon>
        <taxon>Actinomycetes</taxon>
        <taxon>Propionibacteriales</taxon>
        <taxon>Nocardioidaceae</taxon>
        <taxon>Nocardioides</taxon>
    </lineage>
</organism>
<dbReference type="Pfam" id="PF00441">
    <property type="entry name" value="Acyl-CoA_dh_1"/>
    <property type="match status" value="1"/>
</dbReference>
<dbReference type="Gene3D" id="1.10.540.10">
    <property type="entry name" value="Acyl-CoA dehydrogenase/oxidase, N-terminal domain"/>
    <property type="match status" value="1"/>
</dbReference>
<keyword evidence="3 5" id="KW-0285">Flavoprotein</keyword>
<sequence>MPSRHVVTAEETVELLRLVRRIATDELAPRSAAAEADERFPRDMFTLLGRTGVLGLPYPEEYGGGGAAYADYLRVLEELGSVWASVGVGVSVHALSCFPLVHHGTEEQKGRWLPDMLGGELLGAYCLSEPQAGSDPAAMTTRAVRDGDAWVITGTKAWTTHGGHADFYTVMARTGESRGAISCFLVPADADGLSADPPERKMGLTGSVTATMRFDGVRVAGERLIGGEGNGLRIALAALDSGRLGIGAVATGLAQGALDRAVAYARERETFGRRIIDHQGLAFVLADMEAAVVSARATLQSAASLRDRGLPFSTEASVAKLVATDNAMKVTTDAVQVLGGYGYTRDFPVERYMREAKVMQIFEGTNQIQRMVIARALDRGSTATGAGTIVTS</sequence>